<dbReference type="AlphaFoldDB" id="A0AA38KKR3"/>
<reference evidence="2" key="1">
    <citation type="submission" date="2022-08" db="EMBL/GenBank/DDBJ databases">
        <authorList>
            <consortium name="DOE Joint Genome Institute"/>
            <person name="Min B."/>
            <person name="Riley R."/>
            <person name="Sierra-Patev S."/>
            <person name="Naranjo-Ortiz M."/>
            <person name="Looney B."/>
            <person name="Konkel Z."/>
            <person name="Slot J.C."/>
            <person name="Sakamoto Y."/>
            <person name="Steenwyk J.L."/>
            <person name="Rokas A."/>
            <person name="Carro J."/>
            <person name="Camarero S."/>
            <person name="Ferreira P."/>
            <person name="Molpeceres G."/>
            <person name="Ruiz-Duenas F.J."/>
            <person name="Serrano A."/>
            <person name="Henrissat B."/>
            <person name="Drula E."/>
            <person name="Hughes K.W."/>
            <person name="Mata J.L."/>
            <person name="Ishikawa N.K."/>
            <person name="Vargas-Isla R."/>
            <person name="Ushijima S."/>
            <person name="Smith C.A."/>
            <person name="Ahrendt S."/>
            <person name="Andreopoulos W."/>
            <person name="He G."/>
            <person name="Labutti K."/>
            <person name="Lipzen A."/>
            <person name="Ng V."/>
            <person name="Sandor L."/>
            <person name="Barry K."/>
            <person name="Martinez A.T."/>
            <person name="Xiao Y."/>
            <person name="Gibbons J.G."/>
            <person name="Terashima K."/>
            <person name="Hibbett D.S."/>
            <person name="Grigoriev I.V."/>
        </authorList>
    </citation>
    <scope>NUCLEOTIDE SEQUENCE</scope>
    <source>
        <strain evidence="2">TFB10291</strain>
    </source>
</reference>
<organism evidence="2 3">
    <name type="scientific">Lentinula aff. detonsa</name>
    <dbReference type="NCBI Taxonomy" id="2804958"/>
    <lineage>
        <taxon>Eukaryota</taxon>
        <taxon>Fungi</taxon>
        <taxon>Dikarya</taxon>
        <taxon>Basidiomycota</taxon>
        <taxon>Agaricomycotina</taxon>
        <taxon>Agaricomycetes</taxon>
        <taxon>Agaricomycetidae</taxon>
        <taxon>Agaricales</taxon>
        <taxon>Marasmiineae</taxon>
        <taxon>Omphalotaceae</taxon>
        <taxon>Lentinula</taxon>
    </lineage>
</organism>
<accession>A0AA38KKR3</accession>
<proteinExistence type="predicted"/>
<evidence type="ECO:0000313" key="3">
    <source>
        <dbReference type="Proteomes" id="UP001163798"/>
    </source>
</evidence>
<keyword evidence="3" id="KW-1185">Reference proteome</keyword>
<feature type="transmembrane region" description="Helical" evidence="1">
    <location>
        <begin position="77"/>
        <end position="94"/>
    </location>
</feature>
<dbReference type="Proteomes" id="UP001163798">
    <property type="component" value="Unassembled WGS sequence"/>
</dbReference>
<evidence type="ECO:0000313" key="2">
    <source>
        <dbReference type="EMBL" id="KAJ3779910.1"/>
    </source>
</evidence>
<comment type="caution">
    <text evidence="2">The sequence shown here is derived from an EMBL/GenBank/DDBJ whole genome shotgun (WGS) entry which is preliminary data.</text>
</comment>
<name>A0AA38KKR3_9AGAR</name>
<keyword evidence="1" id="KW-0472">Membrane</keyword>
<feature type="transmembrane region" description="Helical" evidence="1">
    <location>
        <begin position="55"/>
        <end position="71"/>
    </location>
</feature>
<keyword evidence="1" id="KW-0812">Transmembrane</keyword>
<keyword evidence="1" id="KW-1133">Transmembrane helix</keyword>
<gene>
    <name evidence="2" type="ORF">GGU10DRAFT_337624</name>
</gene>
<protein>
    <submittedName>
        <fullName evidence="2">Uncharacterized protein</fullName>
    </submittedName>
</protein>
<sequence length="120" mass="13998">MRILQVKVIRRLVIFVTRRYYVTASSTVLLPARYNWCKKQLPTVTSWYRGCGRGIGWWFTVATLLLLLPVLSVSFHVIPVIFPVKFFIVIFIRFQKQETMDRPFCCHPTELGGTSHCKGF</sequence>
<evidence type="ECO:0000256" key="1">
    <source>
        <dbReference type="SAM" id="Phobius"/>
    </source>
</evidence>
<dbReference type="EMBL" id="MU794077">
    <property type="protein sequence ID" value="KAJ3779910.1"/>
    <property type="molecule type" value="Genomic_DNA"/>
</dbReference>